<evidence type="ECO:0000256" key="11">
    <source>
        <dbReference type="RuleBase" id="RU003903"/>
    </source>
</evidence>
<comment type="function">
    <text evidence="10">Oxidoreductase that catalyzes the last step in proline biosynthesis, which corresponds to the reduction of pyrroline-5-carboxylate (P5C) to L-proline using NAD(P)H. Proline is synthesized from either glutamate or ornithine; both are converted to P5C, and then to proline via pyrroline-5-carboxylate reductases (PYCRs). PYCR3 is exclusively linked to the biosynthesis of proline from ornithine.</text>
</comment>
<sequence>MLPKGSAAPGWMREGGAAGGGGLQTDLFCWVPLPRPLTLCCLLGRQGYGCKTTHSNREVLETCTLVFLAMKPHILPGVLQEIAPAVGPKHLIVSLSAGITLQTLEQPLPAGTKVFRVMPNLPCTVQEGAILFTRGSCVDDKEAALVKSLLSACGLCEEAPESYIDIHSGLSGSGVAYVYLFGEALAEGAVKMGMPSALASKIAAQTLLGAAKMMQTGEHPAVLRSAVCTPGGTTIHALHELEKGALRATVMNAVEAATIRAQELGKRQLGGLSCRGAGTWLSLPPMRERGHWEMPAPPD</sequence>
<dbReference type="GO" id="GO:0045171">
    <property type="term" value="C:intercellular bridge"/>
    <property type="evidence" value="ECO:0007669"/>
    <property type="project" value="Ensembl"/>
</dbReference>
<dbReference type="GO" id="GO:0072686">
    <property type="term" value="C:mitotic spindle"/>
    <property type="evidence" value="ECO:0007669"/>
    <property type="project" value="Ensembl"/>
</dbReference>
<feature type="domain" description="Pyrroline-5-carboxylate reductase dimerisation" evidence="13">
    <location>
        <begin position="161"/>
        <end position="264"/>
    </location>
</feature>
<evidence type="ECO:0000256" key="9">
    <source>
        <dbReference type="ARBA" id="ARBA00049875"/>
    </source>
</evidence>
<evidence type="ECO:0000256" key="8">
    <source>
        <dbReference type="ARBA" id="ARBA00049867"/>
    </source>
</evidence>
<name>A0A8D0HL34_SPHPU</name>
<evidence type="ECO:0000313" key="14">
    <source>
        <dbReference type="Ensembl" id="ENSSPUP00000023419.1"/>
    </source>
</evidence>
<comment type="pathway">
    <text evidence="1 11">Amino-acid biosynthesis; L-proline biosynthesis; L-proline from L-glutamate 5-semialdehyde: step 1/1.</text>
</comment>
<accession>A0A8D0HL34</accession>
<evidence type="ECO:0000256" key="4">
    <source>
        <dbReference type="ARBA" id="ARBA00022650"/>
    </source>
</evidence>
<dbReference type="FunFam" id="1.10.3730.10:FF:000003">
    <property type="entry name" value="Pyrroline-5-carboxylate reductase 1, mitochondrial"/>
    <property type="match status" value="1"/>
</dbReference>
<dbReference type="Pfam" id="PF03807">
    <property type="entry name" value="F420_oxidored"/>
    <property type="match status" value="1"/>
</dbReference>
<evidence type="ECO:0000256" key="7">
    <source>
        <dbReference type="ARBA" id="ARBA00038523"/>
    </source>
</evidence>
<evidence type="ECO:0000256" key="3">
    <source>
        <dbReference type="ARBA" id="ARBA00022605"/>
    </source>
</evidence>
<feature type="domain" description="Pyrroline-5-carboxylate reductase catalytic N-terminal" evidence="12">
    <location>
        <begin position="47"/>
        <end position="98"/>
    </location>
</feature>
<dbReference type="GeneTree" id="ENSGT00950000183044"/>
<dbReference type="OMA" id="CKMVEES"/>
<dbReference type="Ensembl" id="ENSSPUT00000024981.1">
    <property type="protein sequence ID" value="ENSSPUP00000023419.1"/>
    <property type="gene ID" value="ENSSPUG00000017974.1"/>
</dbReference>
<evidence type="ECO:0000256" key="6">
    <source>
        <dbReference type="ARBA" id="ARBA00023002"/>
    </source>
</evidence>
<dbReference type="GO" id="GO:0004735">
    <property type="term" value="F:pyrroline-5-carboxylate reductase activity"/>
    <property type="evidence" value="ECO:0007669"/>
    <property type="project" value="UniProtKB-EC"/>
</dbReference>
<keyword evidence="4 11" id="KW-0641">Proline biosynthesis</keyword>
<comment type="catalytic activity">
    <reaction evidence="8">
        <text>L-proline + NADP(+) = (S)-1-pyrroline-5-carboxylate + NADPH + 2 H(+)</text>
        <dbReference type="Rhea" id="RHEA:14109"/>
        <dbReference type="ChEBI" id="CHEBI:15378"/>
        <dbReference type="ChEBI" id="CHEBI:17388"/>
        <dbReference type="ChEBI" id="CHEBI:57783"/>
        <dbReference type="ChEBI" id="CHEBI:58349"/>
        <dbReference type="ChEBI" id="CHEBI:60039"/>
        <dbReference type="EC" id="1.5.1.2"/>
    </reaction>
    <physiologicalReaction direction="right-to-left" evidence="8">
        <dbReference type="Rhea" id="RHEA:14111"/>
    </physiologicalReaction>
</comment>
<dbReference type="AlphaFoldDB" id="A0A8D0HL34"/>
<keyword evidence="5 11" id="KW-0521">NADP</keyword>
<dbReference type="Proteomes" id="UP000694392">
    <property type="component" value="Unplaced"/>
</dbReference>
<gene>
    <name evidence="14" type="primary">PYCR3</name>
</gene>
<dbReference type="InterPro" id="IPR036291">
    <property type="entry name" value="NAD(P)-bd_dom_sf"/>
</dbReference>
<dbReference type="EC" id="1.5.1.2" evidence="11"/>
<comment type="catalytic activity">
    <reaction evidence="9">
        <text>L-proline + NAD(+) = (S)-1-pyrroline-5-carboxylate + NADH + 2 H(+)</text>
        <dbReference type="Rhea" id="RHEA:14105"/>
        <dbReference type="ChEBI" id="CHEBI:15378"/>
        <dbReference type="ChEBI" id="CHEBI:17388"/>
        <dbReference type="ChEBI" id="CHEBI:57540"/>
        <dbReference type="ChEBI" id="CHEBI:57945"/>
        <dbReference type="ChEBI" id="CHEBI:60039"/>
        <dbReference type="EC" id="1.5.1.2"/>
    </reaction>
    <physiologicalReaction direction="right-to-left" evidence="9">
        <dbReference type="Rhea" id="RHEA:14107"/>
    </physiologicalReaction>
</comment>
<organism evidence="14 15">
    <name type="scientific">Sphenodon punctatus</name>
    <name type="common">Tuatara</name>
    <name type="synonym">Hatteria punctata</name>
    <dbReference type="NCBI Taxonomy" id="8508"/>
    <lineage>
        <taxon>Eukaryota</taxon>
        <taxon>Metazoa</taxon>
        <taxon>Chordata</taxon>
        <taxon>Craniata</taxon>
        <taxon>Vertebrata</taxon>
        <taxon>Euteleostomi</taxon>
        <taxon>Lepidosauria</taxon>
        <taxon>Sphenodontia</taxon>
        <taxon>Sphenodontidae</taxon>
        <taxon>Sphenodon</taxon>
    </lineage>
</organism>
<evidence type="ECO:0000259" key="13">
    <source>
        <dbReference type="Pfam" id="PF14748"/>
    </source>
</evidence>
<dbReference type="NCBIfam" id="TIGR00112">
    <property type="entry name" value="proC"/>
    <property type="match status" value="1"/>
</dbReference>
<evidence type="ECO:0000256" key="5">
    <source>
        <dbReference type="ARBA" id="ARBA00022857"/>
    </source>
</evidence>
<dbReference type="UniPathway" id="UPA00098">
    <property type="reaction ID" value="UER00361"/>
</dbReference>
<dbReference type="Gene3D" id="1.10.3730.10">
    <property type="entry name" value="ProC C-terminal domain-like"/>
    <property type="match status" value="1"/>
</dbReference>
<dbReference type="Pfam" id="PF14748">
    <property type="entry name" value="P5CR_dimer"/>
    <property type="match status" value="1"/>
</dbReference>
<keyword evidence="3 11" id="KW-0028">Amino-acid biosynthesis</keyword>
<evidence type="ECO:0000313" key="15">
    <source>
        <dbReference type="Proteomes" id="UP000694392"/>
    </source>
</evidence>
<comment type="subunit">
    <text evidence="7">Homodecamer; composed of 5 homodimers.</text>
</comment>
<dbReference type="PANTHER" id="PTHR11645:SF0">
    <property type="entry name" value="PYRROLINE-5-CARBOXYLATE REDUCTASE 3"/>
    <property type="match status" value="1"/>
</dbReference>
<dbReference type="PANTHER" id="PTHR11645">
    <property type="entry name" value="PYRROLINE-5-CARBOXYLATE REDUCTASE"/>
    <property type="match status" value="1"/>
</dbReference>
<dbReference type="InterPro" id="IPR028939">
    <property type="entry name" value="P5C_Rdtase_cat_N"/>
</dbReference>
<dbReference type="GO" id="GO:0005829">
    <property type="term" value="C:cytosol"/>
    <property type="evidence" value="ECO:0007669"/>
    <property type="project" value="Ensembl"/>
</dbReference>
<proteinExistence type="inferred from homology"/>
<dbReference type="InterPro" id="IPR008927">
    <property type="entry name" value="6-PGluconate_DH-like_C_sf"/>
</dbReference>
<dbReference type="Gene3D" id="3.40.50.720">
    <property type="entry name" value="NAD(P)-binding Rossmann-like Domain"/>
    <property type="match status" value="1"/>
</dbReference>
<dbReference type="PROSITE" id="PS00521">
    <property type="entry name" value="P5CR"/>
    <property type="match status" value="1"/>
</dbReference>
<keyword evidence="6 11" id="KW-0560">Oxidoreductase</keyword>
<dbReference type="InterPro" id="IPR000304">
    <property type="entry name" value="Pyrroline-COOH_reductase"/>
</dbReference>
<comment type="similarity">
    <text evidence="2 11">Belongs to the pyrroline-5-carboxylate reductase family.</text>
</comment>
<dbReference type="SUPFAM" id="SSF51735">
    <property type="entry name" value="NAD(P)-binding Rossmann-fold domains"/>
    <property type="match status" value="1"/>
</dbReference>
<evidence type="ECO:0000256" key="1">
    <source>
        <dbReference type="ARBA" id="ARBA00005205"/>
    </source>
</evidence>
<evidence type="ECO:0000259" key="12">
    <source>
        <dbReference type="Pfam" id="PF03807"/>
    </source>
</evidence>
<keyword evidence="15" id="KW-1185">Reference proteome</keyword>
<dbReference type="GO" id="GO:0055129">
    <property type="term" value="P:L-proline biosynthetic process"/>
    <property type="evidence" value="ECO:0007669"/>
    <property type="project" value="UniProtKB-UniPathway"/>
</dbReference>
<evidence type="ECO:0000256" key="2">
    <source>
        <dbReference type="ARBA" id="ARBA00005525"/>
    </source>
</evidence>
<dbReference type="HAMAP" id="MF_01925">
    <property type="entry name" value="P5C_reductase"/>
    <property type="match status" value="1"/>
</dbReference>
<dbReference type="SUPFAM" id="SSF48179">
    <property type="entry name" value="6-phosphogluconate dehydrogenase C-terminal domain-like"/>
    <property type="match status" value="1"/>
</dbReference>
<dbReference type="InterPro" id="IPR029036">
    <property type="entry name" value="P5CR_dimer"/>
</dbReference>
<protein>
    <recommendedName>
        <fullName evidence="11">Pyrroline-5-carboxylate reductase</fullName>
        <ecNumber evidence="11">1.5.1.2</ecNumber>
    </recommendedName>
</protein>
<reference evidence="14" key="2">
    <citation type="submission" date="2025-09" db="UniProtKB">
        <authorList>
            <consortium name="Ensembl"/>
        </authorList>
    </citation>
    <scope>IDENTIFICATION</scope>
</reference>
<reference evidence="14" key="1">
    <citation type="submission" date="2025-08" db="UniProtKB">
        <authorList>
            <consortium name="Ensembl"/>
        </authorList>
    </citation>
    <scope>IDENTIFICATION</scope>
</reference>
<dbReference type="InterPro" id="IPR053790">
    <property type="entry name" value="P5CR-like_CS"/>
</dbReference>
<evidence type="ECO:0000256" key="10">
    <source>
        <dbReference type="ARBA" id="ARBA00049975"/>
    </source>
</evidence>